<protein>
    <submittedName>
        <fullName evidence="3">Cysteine hydrolase</fullName>
    </submittedName>
</protein>
<dbReference type="InterPro" id="IPR050272">
    <property type="entry name" value="Isochorismatase-like_hydrls"/>
</dbReference>
<evidence type="ECO:0000256" key="1">
    <source>
        <dbReference type="ARBA" id="ARBA00022801"/>
    </source>
</evidence>
<dbReference type="Gene3D" id="3.40.50.850">
    <property type="entry name" value="Isochorismatase-like"/>
    <property type="match status" value="1"/>
</dbReference>
<dbReference type="Proteomes" id="UP000577891">
    <property type="component" value="Unassembled WGS sequence"/>
</dbReference>
<evidence type="ECO:0000313" key="3">
    <source>
        <dbReference type="EMBL" id="MBB2171745.1"/>
    </source>
</evidence>
<dbReference type="PANTHER" id="PTHR43540:SF6">
    <property type="entry name" value="ISOCHORISMATASE-LIKE DOMAIN-CONTAINING PROTEIN"/>
    <property type="match status" value="1"/>
</dbReference>
<dbReference type="CDD" id="cd00431">
    <property type="entry name" value="cysteine_hydrolases"/>
    <property type="match status" value="1"/>
</dbReference>
<dbReference type="InterPro" id="IPR000868">
    <property type="entry name" value="Isochorismatase-like_dom"/>
</dbReference>
<dbReference type="InterPro" id="IPR036380">
    <property type="entry name" value="Isochorismatase-like_sf"/>
</dbReference>
<dbReference type="PANTHER" id="PTHR43540">
    <property type="entry name" value="PEROXYUREIDOACRYLATE/UREIDOACRYLATE AMIDOHYDROLASE-RELATED"/>
    <property type="match status" value="1"/>
</dbReference>
<evidence type="ECO:0000259" key="2">
    <source>
        <dbReference type="Pfam" id="PF00857"/>
    </source>
</evidence>
<dbReference type="SUPFAM" id="SSF52499">
    <property type="entry name" value="Isochorismatase-like hydrolases"/>
    <property type="match status" value="1"/>
</dbReference>
<name>A0A7W4IZ95_9PROT</name>
<proteinExistence type="predicted"/>
<dbReference type="AlphaFoldDB" id="A0A7W4IZ95"/>
<gene>
    <name evidence="3" type="ORF">HLH35_06355</name>
</gene>
<dbReference type="RefSeq" id="WP_182978346.1">
    <property type="nucleotide sequence ID" value="NZ_BAABGB010000013.1"/>
</dbReference>
<evidence type="ECO:0000313" key="4">
    <source>
        <dbReference type="Proteomes" id="UP000577891"/>
    </source>
</evidence>
<keyword evidence="4" id="KW-1185">Reference proteome</keyword>
<dbReference type="GO" id="GO:0016787">
    <property type="term" value="F:hydrolase activity"/>
    <property type="evidence" value="ECO:0007669"/>
    <property type="project" value="UniProtKB-KW"/>
</dbReference>
<keyword evidence="1 3" id="KW-0378">Hydrolase</keyword>
<dbReference type="Pfam" id="PF00857">
    <property type="entry name" value="Isochorismatase"/>
    <property type="match status" value="1"/>
</dbReference>
<comment type="caution">
    <text evidence="3">The sequence shown here is derived from an EMBL/GenBank/DDBJ whole genome shotgun (WGS) entry which is preliminary data.</text>
</comment>
<organism evidence="3 4">
    <name type="scientific">Gluconacetobacter asukensis</name>
    <dbReference type="NCBI Taxonomy" id="1017181"/>
    <lineage>
        <taxon>Bacteria</taxon>
        <taxon>Pseudomonadati</taxon>
        <taxon>Pseudomonadota</taxon>
        <taxon>Alphaproteobacteria</taxon>
        <taxon>Acetobacterales</taxon>
        <taxon>Acetobacteraceae</taxon>
        <taxon>Gluconacetobacter</taxon>
    </lineage>
</organism>
<feature type="domain" description="Isochorismatase-like" evidence="2">
    <location>
        <begin position="15"/>
        <end position="190"/>
    </location>
</feature>
<reference evidence="3 4" key="1">
    <citation type="submission" date="2020-04" db="EMBL/GenBank/DDBJ databases">
        <title>Description of novel Gluconacetobacter.</title>
        <authorList>
            <person name="Sombolestani A."/>
        </authorList>
    </citation>
    <scope>NUCLEOTIDE SEQUENCE [LARGE SCALE GENOMIC DNA]</scope>
    <source>
        <strain evidence="3 4">LMG 27724</strain>
    </source>
</reference>
<accession>A0A7W4IZ95</accession>
<dbReference type="EMBL" id="JABEQE010000004">
    <property type="protein sequence ID" value="MBB2171745.1"/>
    <property type="molecule type" value="Genomic_DNA"/>
</dbReference>
<sequence>MPDDLRYGALGANCVHLCVDMQRLFAEETDRYMPWMKRVCPTVERIAAHAPERTIFTRFIPASHPGEGEGTWRRYYRRWASMTLERIGMGMVELVPELRRFVPPAEMVDKHVYSPWMRTDLQSRLVRRGTDTLIISGGETDICVLATVLGAIDRGYRVVIAIDALCSSSDSAHDASLRVYHTRYGQQVETAAADEILAAWS</sequence>